<evidence type="ECO:0000259" key="3">
    <source>
        <dbReference type="PROSITE" id="PS50894"/>
    </source>
</evidence>
<proteinExistence type="predicted"/>
<dbReference type="RefSeq" id="WP_073011987.1">
    <property type="nucleotide sequence ID" value="NZ_FRBW01000002.1"/>
</dbReference>
<protein>
    <submittedName>
        <fullName evidence="4">Hpt domain-containing protein</fullName>
    </submittedName>
</protein>
<feature type="modified residue" description="Phosphohistidine" evidence="2">
    <location>
        <position position="88"/>
    </location>
</feature>
<dbReference type="Pfam" id="PF01627">
    <property type="entry name" value="Hpt"/>
    <property type="match status" value="1"/>
</dbReference>
<dbReference type="InterPro" id="IPR008207">
    <property type="entry name" value="Sig_transdc_His_kin_Hpt_dom"/>
</dbReference>
<dbReference type="PROSITE" id="PS50894">
    <property type="entry name" value="HPT"/>
    <property type="match status" value="1"/>
</dbReference>
<gene>
    <name evidence="4" type="ORF">SAMN05444272_1779</name>
</gene>
<accession>A0A1M7G1C1</accession>
<evidence type="ECO:0000313" key="5">
    <source>
        <dbReference type="Proteomes" id="UP000186002"/>
    </source>
</evidence>
<dbReference type="SUPFAM" id="SSF47226">
    <property type="entry name" value="Histidine-containing phosphotransfer domain, HPT domain"/>
    <property type="match status" value="1"/>
</dbReference>
<dbReference type="EMBL" id="FRBW01000002">
    <property type="protein sequence ID" value="SHM10154.1"/>
    <property type="molecule type" value="Genomic_DNA"/>
</dbReference>
<keyword evidence="2" id="KW-0597">Phosphoprotein</keyword>
<name>A0A1M7G1C1_9HYPH</name>
<dbReference type="AlphaFoldDB" id="A0A1M7G1C1"/>
<evidence type="ECO:0000313" key="4">
    <source>
        <dbReference type="EMBL" id="SHM10154.1"/>
    </source>
</evidence>
<dbReference type="Proteomes" id="UP000186002">
    <property type="component" value="Unassembled WGS sequence"/>
</dbReference>
<dbReference type="STRING" id="735517.SAMN05444272_1779"/>
<dbReference type="GO" id="GO:0004672">
    <property type="term" value="F:protein kinase activity"/>
    <property type="evidence" value="ECO:0007669"/>
    <property type="project" value="UniProtKB-ARBA"/>
</dbReference>
<dbReference type="Gene3D" id="1.20.120.160">
    <property type="entry name" value="HPT domain"/>
    <property type="match status" value="1"/>
</dbReference>
<keyword evidence="5" id="KW-1185">Reference proteome</keyword>
<evidence type="ECO:0000256" key="2">
    <source>
        <dbReference type="PROSITE-ProRule" id="PRU00110"/>
    </source>
</evidence>
<evidence type="ECO:0000256" key="1">
    <source>
        <dbReference type="ARBA" id="ARBA00023012"/>
    </source>
</evidence>
<reference evidence="4 5" key="1">
    <citation type="submission" date="2016-11" db="EMBL/GenBank/DDBJ databases">
        <authorList>
            <person name="Jaros S."/>
            <person name="Januszkiewicz K."/>
            <person name="Wedrychowicz H."/>
        </authorList>
    </citation>
    <scope>NUCLEOTIDE SEQUENCE [LARGE SCALE GENOMIC DNA]</scope>
    <source>
        <strain evidence="4 5">DSM 22153</strain>
    </source>
</reference>
<organism evidence="4 5">
    <name type="scientific">Roseibium suaedae</name>
    <dbReference type="NCBI Taxonomy" id="735517"/>
    <lineage>
        <taxon>Bacteria</taxon>
        <taxon>Pseudomonadati</taxon>
        <taxon>Pseudomonadota</taxon>
        <taxon>Alphaproteobacteria</taxon>
        <taxon>Hyphomicrobiales</taxon>
        <taxon>Stappiaceae</taxon>
        <taxon>Roseibium</taxon>
    </lineage>
</organism>
<dbReference type="GO" id="GO:0000160">
    <property type="term" value="P:phosphorelay signal transduction system"/>
    <property type="evidence" value="ECO:0007669"/>
    <property type="project" value="UniProtKB-KW"/>
</dbReference>
<dbReference type="OrthoDB" id="9786548at2"/>
<sequence length="172" mass="18788">MSSDFTDDEAYEVVKPPKDLRKKVRIMSPREAKNFDPVKAAETALARLSQNFDGWMVNGSKELHEAYENLAANGINAETVGRLYQAAHNMKGQAATLGYPLVGDVAGSLCYLIEEVPSPSDLPKSLLAQYVDAIRAMVSENARDQQNALGTALLAKLNEVTNDYLSQVRTIG</sequence>
<dbReference type="InterPro" id="IPR036641">
    <property type="entry name" value="HPT_dom_sf"/>
</dbReference>
<feature type="domain" description="HPt" evidence="3">
    <location>
        <begin position="48"/>
        <end position="148"/>
    </location>
</feature>
<keyword evidence="1" id="KW-0902">Two-component regulatory system</keyword>